<sequence length="141" mass="16389">MPKPRLLPGPCPLCGGLAGLRTDDAWHCALCDWRYGDSPDPDLPFPRIDVVYYLRYDRRVKIGTSRQPRRRLASIRHDELLAFEQGDRVREQQRHREFASAREGGEWFTLTPEIRAHIARLQQGGDPWHQYARWISAALRG</sequence>
<dbReference type="Proteomes" id="UP000182126">
    <property type="component" value="Chromosome I"/>
</dbReference>
<dbReference type="AlphaFoldDB" id="A0A1H1MCY5"/>
<feature type="domain" description="Bacteriophage T5 Orf172 DNA-binding" evidence="1">
    <location>
        <begin position="54"/>
        <end position="121"/>
    </location>
</feature>
<dbReference type="EMBL" id="LT629770">
    <property type="protein sequence ID" value="SDR83819.1"/>
    <property type="molecule type" value="Genomic_DNA"/>
</dbReference>
<proteinExistence type="predicted"/>
<dbReference type="SMART" id="SM00974">
    <property type="entry name" value="T5orf172"/>
    <property type="match status" value="1"/>
</dbReference>
<evidence type="ECO:0000313" key="3">
    <source>
        <dbReference type="Proteomes" id="UP000182126"/>
    </source>
</evidence>
<dbReference type="GeneID" id="36299907"/>
<organism evidence="2 3">
    <name type="scientific">Microbacterium paraoxydans</name>
    <dbReference type="NCBI Taxonomy" id="199592"/>
    <lineage>
        <taxon>Bacteria</taxon>
        <taxon>Bacillati</taxon>
        <taxon>Actinomycetota</taxon>
        <taxon>Actinomycetes</taxon>
        <taxon>Micrococcales</taxon>
        <taxon>Microbacteriaceae</taxon>
        <taxon>Microbacterium</taxon>
    </lineage>
</organism>
<gene>
    <name evidence="2" type="ORF">SAMN04489809_0457</name>
</gene>
<accession>A0A1H1MCY5</accession>
<dbReference type="Pfam" id="PF13455">
    <property type="entry name" value="MUG113"/>
    <property type="match status" value="1"/>
</dbReference>
<name>A0A1H1MCY5_9MICO</name>
<dbReference type="eggNOG" id="ENOG5033BA5">
    <property type="taxonomic scope" value="Bacteria"/>
</dbReference>
<dbReference type="RefSeq" id="WP_060922081.1">
    <property type="nucleotide sequence ID" value="NZ_JALXUB010000093.1"/>
</dbReference>
<protein>
    <submittedName>
        <fullName evidence="2">T5orf172 domain-containing protein</fullName>
    </submittedName>
</protein>
<evidence type="ECO:0000259" key="1">
    <source>
        <dbReference type="SMART" id="SM00974"/>
    </source>
</evidence>
<dbReference type="InterPro" id="IPR018306">
    <property type="entry name" value="Phage_T5_Orf172_DNA-bd"/>
</dbReference>
<evidence type="ECO:0000313" key="2">
    <source>
        <dbReference type="EMBL" id="SDR83819.1"/>
    </source>
</evidence>
<reference evidence="2 3" key="1">
    <citation type="submission" date="2016-10" db="EMBL/GenBank/DDBJ databases">
        <authorList>
            <person name="de Groot N.N."/>
        </authorList>
    </citation>
    <scope>NUCLEOTIDE SEQUENCE [LARGE SCALE GENOMIC DNA]</scope>
    <source>
        <strain evidence="2 3">DSM 15019</strain>
    </source>
</reference>